<dbReference type="PANTHER" id="PTHR10857:SF106">
    <property type="entry name" value="C2 DOMAIN-CONTAINING PROTEIN"/>
    <property type="match status" value="1"/>
</dbReference>
<comment type="subcellular location">
    <subcellularLocation>
        <location evidence="3">Cell junction</location>
        <location evidence="3">Focal adhesion</location>
    </subcellularLocation>
    <subcellularLocation>
        <location evidence="2">Cell membrane</location>
    </subcellularLocation>
    <subcellularLocation>
        <location evidence="4">Cytoplasm</location>
    </subcellularLocation>
    <subcellularLocation>
        <location evidence="1">Nucleus</location>
    </subcellularLocation>
</comment>
<dbReference type="CDD" id="cd04048">
    <property type="entry name" value="C2A_Copine"/>
    <property type="match status" value="1"/>
</dbReference>
<dbReference type="GO" id="GO:0005925">
    <property type="term" value="C:focal adhesion"/>
    <property type="evidence" value="ECO:0007669"/>
    <property type="project" value="UniProtKB-SubCell"/>
</dbReference>
<dbReference type="PROSITE" id="PS50234">
    <property type="entry name" value="VWFA"/>
    <property type="match status" value="1"/>
</dbReference>
<dbReference type="WBParaSite" id="PDA_v2.g6312.t1">
    <property type="protein sequence ID" value="PDA_v2.g6312.t1"/>
    <property type="gene ID" value="PDA_v2.g6312"/>
</dbReference>
<dbReference type="AlphaFoldDB" id="A0A914R4E3"/>
<feature type="compositionally biased region" description="Basic and acidic residues" evidence="19">
    <location>
        <begin position="113"/>
        <end position="130"/>
    </location>
</feature>
<feature type="region of interest" description="Disordered" evidence="19">
    <location>
        <begin position="726"/>
        <end position="911"/>
    </location>
</feature>
<dbReference type="InterPro" id="IPR036465">
    <property type="entry name" value="vWFA_dom_sf"/>
</dbReference>
<evidence type="ECO:0000256" key="8">
    <source>
        <dbReference type="ARBA" id="ARBA00022553"/>
    </source>
</evidence>
<evidence type="ECO:0000256" key="17">
    <source>
        <dbReference type="ARBA" id="ARBA00074834"/>
    </source>
</evidence>
<dbReference type="SUPFAM" id="SSF53300">
    <property type="entry name" value="vWA-like"/>
    <property type="match status" value="1"/>
</dbReference>
<evidence type="ECO:0000256" key="14">
    <source>
        <dbReference type="ARBA" id="ARBA00023242"/>
    </source>
</evidence>
<evidence type="ECO:0000256" key="4">
    <source>
        <dbReference type="ARBA" id="ARBA00004496"/>
    </source>
</evidence>
<name>A0A914R4E3_9BILA</name>
<dbReference type="InterPro" id="IPR035892">
    <property type="entry name" value="C2_domain_sf"/>
</dbReference>
<keyword evidence="11" id="KW-0106">Calcium</keyword>
<evidence type="ECO:0000256" key="18">
    <source>
        <dbReference type="ARBA" id="ARBA00076171"/>
    </source>
</evidence>
<keyword evidence="6" id="KW-1003">Cell membrane</keyword>
<evidence type="ECO:0000256" key="15">
    <source>
        <dbReference type="ARBA" id="ARBA00058857"/>
    </source>
</evidence>
<keyword evidence="14" id="KW-0539">Nucleus</keyword>
<dbReference type="SMART" id="SM00239">
    <property type="entry name" value="C2"/>
    <property type="match status" value="2"/>
</dbReference>
<dbReference type="Pfam" id="PF00168">
    <property type="entry name" value="C2"/>
    <property type="match status" value="2"/>
</dbReference>
<evidence type="ECO:0000256" key="10">
    <source>
        <dbReference type="ARBA" id="ARBA00022737"/>
    </source>
</evidence>
<evidence type="ECO:0000256" key="19">
    <source>
        <dbReference type="SAM" id="MobiDB-lite"/>
    </source>
</evidence>
<feature type="domain" description="C2" evidence="20">
    <location>
        <begin position="183"/>
        <end position="315"/>
    </location>
</feature>
<dbReference type="CDD" id="cd04047">
    <property type="entry name" value="C2B_Copine"/>
    <property type="match status" value="1"/>
</dbReference>
<dbReference type="Gene3D" id="2.60.40.150">
    <property type="entry name" value="C2 domain"/>
    <property type="match status" value="2"/>
</dbReference>
<dbReference type="GO" id="GO:0005886">
    <property type="term" value="C:plasma membrane"/>
    <property type="evidence" value="ECO:0007669"/>
    <property type="project" value="UniProtKB-SubCell"/>
</dbReference>
<evidence type="ECO:0000313" key="23">
    <source>
        <dbReference type="WBParaSite" id="PDA_v2.g6312.t1"/>
    </source>
</evidence>
<keyword evidence="7" id="KW-0963">Cytoplasm</keyword>
<comment type="subunit">
    <text evidence="16">Monomer. Interacts with ERBB2 (preferentially with the tyrosine phosphorylated form); this interaction occurs at the cell membrane and is increased in a growth factor heregulin-dependent manner. Interacts with SHC1; this interaction may mediate the binding of CPNE3 with ERBB2. Interacts with RACK1.</text>
</comment>
<dbReference type="InterPro" id="IPR010734">
    <property type="entry name" value="Copine_C"/>
</dbReference>
<dbReference type="GO" id="GO:0005737">
    <property type="term" value="C:cytoplasm"/>
    <property type="evidence" value="ECO:0007669"/>
    <property type="project" value="UniProtKB-SubCell"/>
</dbReference>
<evidence type="ECO:0000256" key="1">
    <source>
        <dbReference type="ARBA" id="ARBA00004123"/>
    </source>
</evidence>
<feature type="region of interest" description="Disordered" evidence="19">
    <location>
        <begin position="104"/>
        <end position="165"/>
    </location>
</feature>
<dbReference type="Gene3D" id="3.40.50.410">
    <property type="entry name" value="von Willebrand factor, type A domain"/>
    <property type="match status" value="1"/>
</dbReference>
<dbReference type="InterPro" id="IPR037768">
    <property type="entry name" value="C2B_Copine"/>
</dbReference>
<feature type="compositionally biased region" description="Low complexity" evidence="19">
    <location>
        <begin position="773"/>
        <end position="782"/>
    </location>
</feature>
<feature type="compositionally biased region" description="Low complexity" evidence="19">
    <location>
        <begin position="22"/>
        <end position="31"/>
    </location>
</feature>
<evidence type="ECO:0000256" key="11">
    <source>
        <dbReference type="ARBA" id="ARBA00022837"/>
    </source>
</evidence>
<sequence>MNFTGWHSRTSHAPPPPRRNSKPSQSARSSSATHGRSRSRSTSNNHYPPPPNQTFEKPAFIQQPPPTMLNNDYNQQHSTTNHNYDGNAYVPLNQGINDQQVHNTQYHQQAQQHYHENGDKKQQQQDHPKFNPEVLPPPSISGPSGIASTAIISSGSEPPQATSTNSRQCKKLFLQILPKIDKLCLRIYIYKTMNTNSAVPITKLELSISAKNLKDRDVFSKSDPICVVFEAVHSTNQQGLKYEEIGRTEQINDCLNPEWIKKIIINYMFEERQRIKFEVYDIDSESAALSKHDFLGSAECDLADIVAAPFSTLSLSLKTGSITIHAEEINEGQSEAMIFVIHGKDLDKKDFFGKSDPFLSFYRPIAGETKQLIHRTEVIKKSLNPEWKPFSLSVRALCQGDKERDFIIECYDYDHDGDTKHDLIGITRINVNKLASGDIRELELINKKKKEKKGHKYRNSGKLKFVVAKLEQEYTFLDFIHGGLELDFTVSVDFTASNGAITQPNSLHFCNPHSNNEYQMAIKAVLEICQAYNKTKTFNAFGFGAQVPTQYTVSHLFPLNLNSPEVYGIEGVMHAYATSLRNITFHGPTNFAPTINEAARQAAFYPPGGRKYQILLIITDGVISDMVQTKNAIVKASTLPLSIIIIGVGKANFDKMNELDSDDSVLTVNGKSAKRDIVQFVPFRKFVSANGASSTPYEQEKLQYLLAKEVLAEVPTQIVNYMKARKYVPPSAPPPSDQTTTYQQPMNQPIYPPSSAPPMEQQHHHHTLPPEPNFQQPYPQQPNASAYPYPNDSASFPHSNGPGYSNAPPYPPQSMGRRYSQSNEHNYSPRPDPSSYHPHHPNQHGNSQQLPYDQAYPYQQGQNYSHPVIDPRYQPGYPHSNAPNQYQQPANGPAAIYHNSDDPKYQSQNYPGYPQHPQTSGLNMDQINLGFNNHVNIQ</sequence>
<accession>A0A914R4E3</accession>
<reference evidence="23" key="1">
    <citation type="submission" date="2022-11" db="UniProtKB">
        <authorList>
            <consortium name="WormBaseParasite"/>
        </authorList>
    </citation>
    <scope>IDENTIFICATION</scope>
</reference>
<dbReference type="InterPro" id="IPR045052">
    <property type="entry name" value="Copine"/>
</dbReference>
<evidence type="ECO:0000259" key="20">
    <source>
        <dbReference type="PROSITE" id="PS50004"/>
    </source>
</evidence>
<organism evidence="22 23">
    <name type="scientific">Panagrolaimus davidi</name>
    <dbReference type="NCBI Taxonomy" id="227884"/>
    <lineage>
        <taxon>Eukaryota</taxon>
        <taxon>Metazoa</taxon>
        <taxon>Ecdysozoa</taxon>
        <taxon>Nematoda</taxon>
        <taxon>Chromadorea</taxon>
        <taxon>Rhabditida</taxon>
        <taxon>Tylenchina</taxon>
        <taxon>Panagrolaimomorpha</taxon>
        <taxon>Panagrolaimoidea</taxon>
        <taxon>Panagrolaimidae</taxon>
        <taxon>Panagrolaimus</taxon>
    </lineage>
</organism>
<evidence type="ECO:0000256" key="3">
    <source>
        <dbReference type="ARBA" id="ARBA00004246"/>
    </source>
</evidence>
<feature type="domain" description="C2" evidence="20">
    <location>
        <begin position="318"/>
        <end position="444"/>
    </location>
</feature>
<feature type="compositionally biased region" description="Polar residues" evidence="19">
    <location>
        <begin position="68"/>
        <end position="84"/>
    </location>
</feature>
<dbReference type="SUPFAM" id="SSF49562">
    <property type="entry name" value="C2 domain (Calcium/lipid-binding domain, CaLB)"/>
    <property type="match status" value="2"/>
</dbReference>
<feature type="compositionally biased region" description="Polar residues" evidence="19">
    <location>
        <begin position="881"/>
        <end position="890"/>
    </location>
</feature>
<dbReference type="InterPro" id="IPR000008">
    <property type="entry name" value="C2_dom"/>
</dbReference>
<evidence type="ECO:0000313" key="22">
    <source>
        <dbReference type="Proteomes" id="UP000887578"/>
    </source>
</evidence>
<keyword evidence="9" id="KW-0479">Metal-binding</keyword>
<dbReference type="PANTHER" id="PTHR10857">
    <property type="entry name" value="COPINE"/>
    <property type="match status" value="1"/>
</dbReference>
<feature type="compositionally biased region" description="Low complexity" evidence="19">
    <location>
        <begin position="141"/>
        <end position="156"/>
    </location>
</feature>
<protein>
    <recommendedName>
        <fullName evidence="17">Copine-3</fullName>
    </recommendedName>
    <alternativeName>
        <fullName evidence="18">Copine III</fullName>
    </alternativeName>
</protein>
<proteinExistence type="inferred from homology"/>
<dbReference type="FunFam" id="2.60.40.150:FF:000099">
    <property type="entry name" value="Copine 3"/>
    <property type="match status" value="1"/>
</dbReference>
<keyword evidence="8" id="KW-0597">Phosphoprotein</keyword>
<dbReference type="GO" id="GO:0071277">
    <property type="term" value="P:cellular response to calcium ion"/>
    <property type="evidence" value="ECO:0007669"/>
    <property type="project" value="TreeGrafter"/>
</dbReference>
<dbReference type="Proteomes" id="UP000887578">
    <property type="component" value="Unplaced"/>
</dbReference>
<dbReference type="GO" id="GO:0005634">
    <property type="term" value="C:nucleus"/>
    <property type="evidence" value="ECO:0007669"/>
    <property type="project" value="UniProtKB-SubCell"/>
</dbReference>
<evidence type="ECO:0000256" key="16">
    <source>
        <dbReference type="ARBA" id="ARBA00065466"/>
    </source>
</evidence>
<comment type="similarity">
    <text evidence="5">Belongs to the copine family.</text>
</comment>
<evidence type="ECO:0000256" key="12">
    <source>
        <dbReference type="ARBA" id="ARBA00022949"/>
    </source>
</evidence>
<dbReference type="GO" id="GO:0005544">
    <property type="term" value="F:calcium-dependent phospholipid binding"/>
    <property type="evidence" value="ECO:0007669"/>
    <property type="project" value="InterPro"/>
</dbReference>
<keyword evidence="22" id="KW-1185">Reference proteome</keyword>
<dbReference type="Pfam" id="PF07002">
    <property type="entry name" value="Copine"/>
    <property type="match status" value="1"/>
</dbReference>
<evidence type="ECO:0000256" key="6">
    <source>
        <dbReference type="ARBA" id="ARBA00022475"/>
    </source>
</evidence>
<comment type="function">
    <text evidence="15">Calcium-dependent phospholipid-binding protein that plays a role in ERBB2-mediated tumor cell migration in response to growth factor heregulin stimulation.</text>
</comment>
<feature type="compositionally biased region" description="Polar residues" evidence="19">
    <location>
        <begin position="843"/>
        <end position="865"/>
    </location>
</feature>
<dbReference type="FunFam" id="2.60.40.150:FF:000042">
    <property type="entry name" value="Copine 3"/>
    <property type="match status" value="1"/>
</dbReference>
<evidence type="ECO:0000256" key="9">
    <source>
        <dbReference type="ARBA" id="ARBA00022723"/>
    </source>
</evidence>
<dbReference type="GO" id="GO:0046872">
    <property type="term" value="F:metal ion binding"/>
    <property type="evidence" value="ECO:0007669"/>
    <property type="project" value="UniProtKB-KW"/>
</dbReference>
<evidence type="ECO:0000256" key="5">
    <source>
        <dbReference type="ARBA" id="ARBA00009048"/>
    </source>
</evidence>
<feature type="compositionally biased region" description="Polar residues" evidence="19">
    <location>
        <begin position="737"/>
        <end position="747"/>
    </location>
</feature>
<dbReference type="InterPro" id="IPR002035">
    <property type="entry name" value="VWF_A"/>
</dbReference>
<feature type="region of interest" description="Disordered" evidence="19">
    <location>
        <begin position="1"/>
        <end position="92"/>
    </location>
</feature>
<feature type="domain" description="VWFA" evidence="21">
    <location>
        <begin position="487"/>
        <end position="681"/>
    </location>
</feature>
<keyword evidence="13" id="KW-0472">Membrane</keyword>
<evidence type="ECO:0000256" key="13">
    <source>
        <dbReference type="ARBA" id="ARBA00023136"/>
    </source>
</evidence>
<dbReference type="SMART" id="SM00327">
    <property type="entry name" value="VWA"/>
    <property type="match status" value="1"/>
</dbReference>
<dbReference type="PROSITE" id="PS50004">
    <property type="entry name" value="C2"/>
    <property type="match status" value="2"/>
</dbReference>
<keyword evidence="12" id="KW-0965">Cell junction</keyword>
<keyword evidence="10" id="KW-0677">Repeat</keyword>
<evidence type="ECO:0000256" key="7">
    <source>
        <dbReference type="ARBA" id="ARBA00022490"/>
    </source>
</evidence>
<evidence type="ECO:0000259" key="21">
    <source>
        <dbReference type="PROSITE" id="PS50234"/>
    </source>
</evidence>
<evidence type="ECO:0000256" key="2">
    <source>
        <dbReference type="ARBA" id="ARBA00004236"/>
    </source>
</evidence>